<dbReference type="InterPro" id="IPR050991">
    <property type="entry name" value="ECM_Regulatory_Proteins"/>
</dbReference>
<evidence type="ECO:0000256" key="4">
    <source>
        <dbReference type="SAM" id="MobiDB-lite"/>
    </source>
</evidence>
<proteinExistence type="predicted"/>
<dbReference type="RefSeq" id="WP_203914049.1">
    <property type="nucleotide sequence ID" value="NZ_BONY01000091.1"/>
</dbReference>
<dbReference type="Pfam" id="PF00041">
    <property type="entry name" value="fn3"/>
    <property type="match status" value="1"/>
</dbReference>
<evidence type="ECO:0000256" key="1">
    <source>
        <dbReference type="ARBA" id="ARBA00022737"/>
    </source>
</evidence>
<organism evidence="6 7">
    <name type="scientific">Rhizocola hellebori</name>
    <dbReference type="NCBI Taxonomy" id="1392758"/>
    <lineage>
        <taxon>Bacteria</taxon>
        <taxon>Bacillati</taxon>
        <taxon>Actinomycetota</taxon>
        <taxon>Actinomycetes</taxon>
        <taxon>Micromonosporales</taxon>
        <taxon>Micromonosporaceae</taxon>
        <taxon>Rhizocola</taxon>
    </lineage>
</organism>
<keyword evidence="2" id="KW-0378">Hydrolase</keyword>
<keyword evidence="3" id="KW-0624">Polysaccharide degradation</keyword>
<comment type="caution">
    <text evidence="6">The sequence shown here is derived from an EMBL/GenBank/DDBJ whole genome shotgun (WGS) entry which is preliminary data.</text>
</comment>
<dbReference type="SMART" id="SM00060">
    <property type="entry name" value="FN3"/>
    <property type="match status" value="3"/>
</dbReference>
<sequence length="526" mass="55841">MSNPEGDGSLPAMHPGGAPRRPALKDVVIAVGILAAMAVFFVQESKLDIEPNIRNAVAFLGACIVAYQFAKNIHPTVTRILAGIAVIGVVSAYIFTPDPTPSAPKDLVAEPTHDQVKITWAVSSKELATREFAVYRINGSGSDDPVCPPRKTNTCVDDDVIAGSRYEYYAVAIDASGRMSAKALVTVAVPKRSTTLMPPRELMAAVLGPNSVRLSWIAGDGPAANFYTILRDGISVGNAEGTIFVDAATTPDSFYSYTVRANDASRSEQSGDSNPATVRMPSMISIPPPSGGGGNPGNGAGPQTPTGFTITTSTQTTITMSWMAAKAGGSPIARYNIYRNNQLHKTLTSDARSMQDTGLMPETTYRYAIAAVDSSGKESPLSAYRDGTTALSDIASQFTLDLRPGWGYDLDVLDPSKTGACAGGQNLNPECRDLYREVSNPRLSGVQKPSGSGNYNEMHYPIANADPKTCLSLTDLTKVGNVPISALSIGSRLCVRTHDSRWAMIEIVTTPPTSADVMRINVTLLR</sequence>
<keyword evidence="2" id="KW-0326">Glycosidase</keyword>
<reference evidence="6" key="1">
    <citation type="submission" date="2021-01" db="EMBL/GenBank/DDBJ databases">
        <title>Whole genome shotgun sequence of Rhizocola hellebori NBRC 109834.</title>
        <authorList>
            <person name="Komaki H."/>
            <person name="Tamura T."/>
        </authorList>
    </citation>
    <scope>NUCLEOTIDE SEQUENCE</scope>
    <source>
        <strain evidence="6">NBRC 109834</strain>
    </source>
</reference>
<keyword evidence="7" id="KW-1185">Reference proteome</keyword>
<accession>A0A8J3QG18</accession>
<feature type="domain" description="Fibronectin type-III" evidence="5">
    <location>
        <begin position="304"/>
        <end position="392"/>
    </location>
</feature>
<dbReference type="Proteomes" id="UP000612899">
    <property type="component" value="Unassembled WGS sequence"/>
</dbReference>
<feature type="compositionally biased region" description="Gly residues" evidence="4">
    <location>
        <begin position="291"/>
        <end position="300"/>
    </location>
</feature>
<protein>
    <recommendedName>
        <fullName evidence="5">Fibronectin type-III domain-containing protein</fullName>
    </recommendedName>
</protein>
<dbReference type="AlphaFoldDB" id="A0A8J3QG18"/>
<dbReference type="GO" id="GO:0016798">
    <property type="term" value="F:hydrolase activity, acting on glycosyl bonds"/>
    <property type="evidence" value="ECO:0007669"/>
    <property type="project" value="UniProtKB-KW"/>
</dbReference>
<evidence type="ECO:0000259" key="5">
    <source>
        <dbReference type="PROSITE" id="PS50853"/>
    </source>
</evidence>
<evidence type="ECO:0000256" key="2">
    <source>
        <dbReference type="ARBA" id="ARBA00023295"/>
    </source>
</evidence>
<evidence type="ECO:0000313" key="7">
    <source>
        <dbReference type="Proteomes" id="UP000612899"/>
    </source>
</evidence>
<dbReference type="Gene3D" id="2.60.40.10">
    <property type="entry name" value="Immunoglobulins"/>
    <property type="match status" value="3"/>
</dbReference>
<dbReference type="InterPro" id="IPR013783">
    <property type="entry name" value="Ig-like_fold"/>
</dbReference>
<evidence type="ECO:0000256" key="3">
    <source>
        <dbReference type="ARBA" id="ARBA00023326"/>
    </source>
</evidence>
<dbReference type="InterPro" id="IPR036116">
    <property type="entry name" value="FN3_sf"/>
</dbReference>
<dbReference type="CDD" id="cd00063">
    <property type="entry name" value="FN3"/>
    <property type="match status" value="2"/>
</dbReference>
<gene>
    <name evidence="6" type="ORF">Rhe02_84010</name>
</gene>
<evidence type="ECO:0000313" key="6">
    <source>
        <dbReference type="EMBL" id="GIH10334.1"/>
    </source>
</evidence>
<dbReference type="PANTHER" id="PTHR46708">
    <property type="entry name" value="TENASCIN"/>
    <property type="match status" value="1"/>
</dbReference>
<feature type="region of interest" description="Disordered" evidence="4">
    <location>
        <begin position="284"/>
        <end position="305"/>
    </location>
</feature>
<keyword evidence="1" id="KW-0677">Repeat</keyword>
<name>A0A8J3QG18_9ACTN</name>
<keyword evidence="3" id="KW-0119">Carbohydrate metabolism</keyword>
<dbReference type="EMBL" id="BONY01000091">
    <property type="protein sequence ID" value="GIH10334.1"/>
    <property type="molecule type" value="Genomic_DNA"/>
</dbReference>
<dbReference type="SUPFAM" id="SSF49265">
    <property type="entry name" value="Fibronectin type III"/>
    <property type="match status" value="2"/>
</dbReference>
<dbReference type="PROSITE" id="PS50853">
    <property type="entry name" value="FN3"/>
    <property type="match status" value="1"/>
</dbReference>
<dbReference type="PANTHER" id="PTHR46708:SF2">
    <property type="entry name" value="FIBRONECTIN TYPE-III DOMAIN-CONTAINING PROTEIN"/>
    <property type="match status" value="1"/>
</dbReference>
<dbReference type="GO" id="GO:0000272">
    <property type="term" value="P:polysaccharide catabolic process"/>
    <property type="evidence" value="ECO:0007669"/>
    <property type="project" value="UniProtKB-KW"/>
</dbReference>
<dbReference type="InterPro" id="IPR003961">
    <property type="entry name" value="FN3_dom"/>
</dbReference>